<dbReference type="SUPFAM" id="SSF51905">
    <property type="entry name" value="FAD/NAD(P)-binding domain"/>
    <property type="match status" value="1"/>
</dbReference>
<evidence type="ECO:0000256" key="2">
    <source>
        <dbReference type="ARBA" id="ARBA00022630"/>
    </source>
</evidence>
<sequence length="362" mass="38664">MAAEVAARAGCTVEIFDHMPSPARKFLMAGKSGLNITAEGLGPDVYACPPLRPMIGAFGAPEVREWMAGLGQSSFVGSTGRVFPVAMKASPLLRAWLARLDGAGVRLHRRVRWTGWNGTTLTFASEPDATFDATVLAMGGASWRRLGSDGAWAAALAGHVAAFAPSNVGFRVDWSDHMTRHFGAAVKNTGLIVNGRTYRGEFTVSARGLEGGGLYPLTPLLRGGAALALDLKPDMDLARIRDRLARRGRDSLSNHLRKALRLDPVQIALLREWGGAPDDLAPCIKRLPVPLLGPRPLDEAISTAGGLRWDAVDEGLMLKHRPGTFAAGEMLDWEAPTGGYLLTACLATGAWAGRHAADYARR</sequence>
<accession>A0A0M6XQU5</accession>
<dbReference type="PANTHER" id="PTHR42887:SF1">
    <property type="entry name" value="BLR3961 PROTEIN"/>
    <property type="match status" value="1"/>
</dbReference>
<dbReference type="AlphaFoldDB" id="A0A0M6XQU5"/>
<evidence type="ECO:0000313" key="6">
    <source>
        <dbReference type="EMBL" id="CTQ32541.1"/>
    </source>
</evidence>
<dbReference type="Pfam" id="PF03486">
    <property type="entry name" value="HI0933_like"/>
    <property type="match status" value="1"/>
</dbReference>
<dbReference type="InterPro" id="IPR057661">
    <property type="entry name" value="RsdA/BaiN/AoA(So)_Rossmann"/>
</dbReference>
<dbReference type="RefSeq" id="WP_233489731.1">
    <property type="nucleotide sequence ID" value="NZ_CXPG01000014.1"/>
</dbReference>
<organism evidence="6 7">
    <name type="scientific">Jannaschia rubra</name>
    <dbReference type="NCBI Taxonomy" id="282197"/>
    <lineage>
        <taxon>Bacteria</taxon>
        <taxon>Pseudomonadati</taxon>
        <taxon>Pseudomonadota</taxon>
        <taxon>Alphaproteobacteria</taxon>
        <taxon>Rhodobacterales</taxon>
        <taxon>Roseobacteraceae</taxon>
        <taxon>Jannaschia</taxon>
    </lineage>
</organism>
<evidence type="ECO:0000256" key="3">
    <source>
        <dbReference type="ARBA" id="ARBA00022827"/>
    </source>
</evidence>
<feature type="domain" description="RsdA/BaiN/AoA(So)-like insert" evidence="5">
    <location>
        <begin position="165"/>
        <end position="302"/>
    </location>
</feature>
<dbReference type="Gene3D" id="1.10.8.260">
    <property type="entry name" value="HI0933 insert domain-like"/>
    <property type="match status" value="1"/>
</dbReference>
<dbReference type="EMBL" id="CXPG01000014">
    <property type="protein sequence ID" value="CTQ32541.1"/>
    <property type="molecule type" value="Genomic_DNA"/>
</dbReference>
<gene>
    <name evidence="6" type="ORF">JAN5088_01312</name>
</gene>
<feature type="domain" description="RsdA/BaiN/AoA(So)-like Rossmann fold-like" evidence="4">
    <location>
        <begin position="1"/>
        <end position="354"/>
    </location>
</feature>
<reference evidence="6 7" key="1">
    <citation type="submission" date="2015-07" db="EMBL/GenBank/DDBJ databases">
        <authorList>
            <person name="Noorani M."/>
        </authorList>
    </citation>
    <scope>NUCLEOTIDE SEQUENCE [LARGE SCALE GENOMIC DNA]</scope>
    <source>
        <strain evidence="6 7">CECT 5088</strain>
    </source>
</reference>
<dbReference type="NCBIfam" id="TIGR03862">
    <property type="entry name" value="flavo_PP4765"/>
    <property type="match status" value="1"/>
</dbReference>
<keyword evidence="7" id="KW-1185">Reference proteome</keyword>
<dbReference type="InterPro" id="IPR004792">
    <property type="entry name" value="BaiN-like"/>
</dbReference>
<evidence type="ECO:0000256" key="1">
    <source>
        <dbReference type="ARBA" id="ARBA00001974"/>
    </source>
</evidence>
<keyword evidence="2" id="KW-0285">Flavoprotein</keyword>
<dbReference type="Proteomes" id="UP000048908">
    <property type="component" value="Unassembled WGS sequence"/>
</dbReference>
<dbReference type="Pfam" id="PF22780">
    <property type="entry name" value="HI0933_like_1st"/>
    <property type="match status" value="1"/>
</dbReference>
<dbReference type="InterPro" id="IPR055178">
    <property type="entry name" value="RsdA/BaiN/AoA(So)-like_dom"/>
</dbReference>
<comment type="cofactor">
    <cofactor evidence="1">
        <name>FAD</name>
        <dbReference type="ChEBI" id="CHEBI:57692"/>
    </cofactor>
</comment>
<dbReference type="Gene3D" id="2.40.30.10">
    <property type="entry name" value="Translation factors"/>
    <property type="match status" value="1"/>
</dbReference>
<evidence type="ECO:0000313" key="7">
    <source>
        <dbReference type="Proteomes" id="UP000048908"/>
    </source>
</evidence>
<evidence type="ECO:0000259" key="5">
    <source>
        <dbReference type="Pfam" id="PF22780"/>
    </source>
</evidence>
<dbReference type="SUPFAM" id="SSF160996">
    <property type="entry name" value="HI0933 insert domain-like"/>
    <property type="match status" value="1"/>
</dbReference>
<name>A0A0M6XQU5_9RHOB</name>
<dbReference type="NCBIfam" id="TIGR00275">
    <property type="entry name" value="aminoacetone oxidase family FAD-binding enzyme"/>
    <property type="match status" value="1"/>
</dbReference>
<dbReference type="InterPro" id="IPR023166">
    <property type="entry name" value="BaiN-like_dom_sf"/>
</dbReference>
<evidence type="ECO:0000259" key="4">
    <source>
        <dbReference type="Pfam" id="PF03486"/>
    </source>
</evidence>
<dbReference type="PANTHER" id="PTHR42887">
    <property type="entry name" value="OS12G0638800 PROTEIN"/>
    <property type="match status" value="1"/>
</dbReference>
<proteinExistence type="predicted"/>
<dbReference type="InterPro" id="IPR036188">
    <property type="entry name" value="FAD/NAD-bd_sf"/>
</dbReference>
<protein>
    <submittedName>
        <fullName evidence="6">Putative flavoprotein, family</fullName>
    </submittedName>
</protein>
<dbReference type="InterPro" id="IPR022460">
    <property type="entry name" value="Flavoprotein_PP4765"/>
</dbReference>
<dbReference type="Gene3D" id="3.50.50.60">
    <property type="entry name" value="FAD/NAD(P)-binding domain"/>
    <property type="match status" value="1"/>
</dbReference>
<keyword evidence="3" id="KW-0274">FAD</keyword>